<evidence type="ECO:0000313" key="3">
    <source>
        <dbReference type="EMBL" id="PKF72603.1"/>
    </source>
</evidence>
<name>A0A2I0CTA8_9PSED</name>
<evidence type="ECO:0000256" key="1">
    <source>
        <dbReference type="SAM" id="Coils"/>
    </source>
</evidence>
<protein>
    <submittedName>
        <fullName evidence="3">Uncharacterized protein</fullName>
    </submittedName>
</protein>
<keyword evidence="1" id="KW-0175">Coiled coil</keyword>
<dbReference type="RefSeq" id="WP_101192631.1">
    <property type="nucleotide sequence ID" value="NZ_PIYS01000003.1"/>
</dbReference>
<evidence type="ECO:0000256" key="2">
    <source>
        <dbReference type="SAM" id="MobiDB-lite"/>
    </source>
</evidence>
<sequence>MTEQTQDAKTVEQLQDEIQKLKDKNTQLLSEKRAAVAQRDEMAEKLAAAEKQRDETTARLDYLTIQLPRDEILQAAAVEDSAEILWRELSHHVDVVRGDDGQDYFHDKEGKRLEHQGQPVTLTVKGLNALYDSGAVKTIGRLLKSSGATGGGATGAGRAYHTTDKVPTAKPSGFGLR</sequence>
<feature type="coiled-coil region" evidence="1">
    <location>
        <begin position="4"/>
        <end position="66"/>
    </location>
</feature>
<dbReference type="AlphaFoldDB" id="A0A2I0CTA8"/>
<organism evidence="3 4">
    <name type="scientific">Pseudomonas fluvialis</name>
    <dbReference type="NCBI Taxonomy" id="1793966"/>
    <lineage>
        <taxon>Bacteria</taxon>
        <taxon>Pseudomonadati</taxon>
        <taxon>Pseudomonadota</taxon>
        <taxon>Gammaproteobacteria</taxon>
        <taxon>Pseudomonadales</taxon>
        <taxon>Pseudomonadaceae</taxon>
        <taxon>Pseudomonas</taxon>
    </lineage>
</organism>
<gene>
    <name evidence="3" type="ORF">CW360_02465</name>
</gene>
<evidence type="ECO:0000313" key="4">
    <source>
        <dbReference type="Proteomes" id="UP000242861"/>
    </source>
</evidence>
<accession>A0A2I0CTA8</accession>
<feature type="region of interest" description="Disordered" evidence="2">
    <location>
        <begin position="147"/>
        <end position="177"/>
    </location>
</feature>
<proteinExistence type="predicted"/>
<reference evidence="4" key="1">
    <citation type="submission" date="2017-12" db="EMBL/GenBank/DDBJ databases">
        <authorList>
            <person name="Yu X.-Y."/>
        </authorList>
    </citation>
    <scope>NUCLEOTIDE SEQUENCE [LARGE SCALE GENOMIC DNA]</scope>
    <source>
        <strain evidence="4">ZYSR67-Z</strain>
    </source>
</reference>
<dbReference type="EMBL" id="PIYS01000003">
    <property type="protein sequence ID" value="PKF72603.1"/>
    <property type="molecule type" value="Genomic_DNA"/>
</dbReference>
<dbReference type="Proteomes" id="UP000242861">
    <property type="component" value="Unassembled WGS sequence"/>
</dbReference>
<comment type="caution">
    <text evidence="3">The sequence shown here is derived from an EMBL/GenBank/DDBJ whole genome shotgun (WGS) entry which is preliminary data.</text>
</comment>